<feature type="domain" description="BTB" evidence="1">
    <location>
        <begin position="20"/>
        <end position="84"/>
    </location>
</feature>
<accession>A0A0C9XD62</accession>
<evidence type="ECO:0000313" key="2">
    <source>
        <dbReference type="EMBL" id="KIK02826.1"/>
    </source>
</evidence>
<dbReference type="EMBL" id="KN838587">
    <property type="protein sequence ID" value="KIK02826.1"/>
    <property type="molecule type" value="Genomic_DNA"/>
</dbReference>
<evidence type="ECO:0000313" key="3">
    <source>
        <dbReference type="Proteomes" id="UP000054477"/>
    </source>
</evidence>
<dbReference type="HOGENOM" id="CLU_033082_5_1_1"/>
<proteinExistence type="predicted"/>
<keyword evidence="3" id="KW-1185">Reference proteome</keyword>
<dbReference type="STRING" id="1095629.A0A0C9XD62"/>
<evidence type="ECO:0000259" key="1">
    <source>
        <dbReference type="PROSITE" id="PS50097"/>
    </source>
</evidence>
<name>A0A0C9XD62_9AGAR</name>
<dbReference type="SMART" id="SM00225">
    <property type="entry name" value="BTB"/>
    <property type="match status" value="1"/>
</dbReference>
<dbReference type="InterPro" id="IPR000210">
    <property type="entry name" value="BTB/POZ_dom"/>
</dbReference>
<dbReference type="Gene3D" id="3.30.710.10">
    <property type="entry name" value="Potassium Channel Kv1.1, Chain A"/>
    <property type="match status" value="1"/>
</dbReference>
<sequence>MDTETIATPIQHPDFWFHDGSIILSVQITLFRVHQTVLSNHSEFFACLFTLPQPSGEAVIDGCHVVPIYDKVEDVVDLLKSVYDPSHFDNLSPEAELDTLLDFISGILRLSTKYVFHSFRRRCIDLLSSKFVTSLAAYDTKVASGIHNQFKSDSIMRVVNLAHENDVFHILPYAYYCVARMANRRMLEHKEGNIDLQTRLTCNIGKHRLQRAIINWSYSFLFNFRPSPLCQSRGCAHAMSPYAEWRLLEAKMHLSSLTQYTRWHYLNVCPTCVAYCQLQHSNGRKEVWDNLPGFFGLRTWDELKLIQDA</sequence>
<dbReference type="OrthoDB" id="3218112at2759"/>
<organism evidence="2 3">
    <name type="scientific">Laccaria amethystina LaAM-08-1</name>
    <dbReference type="NCBI Taxonomy" id="1095629"/>
    <lineage>
        <taxon>Eukaryota</taxon>
        <taxon>Fungi</taxon>
        <taxon>Dikarya</taxon>
        <taxon>Basidiomycota</taxon>
        <taxon>Agaricomycotina</taxon>
        <taxon>Agaricomycetes</taxon>
        <taxon>Agaricomycetidae</taxon>
        <taxon>Agaricales</taxon>
        <taxon>Agaricineae</taxon>
        <taxon>Hydnangiaceae</taxon>
        <taxon>Laccaria</taxon>
    </lineage>
</organism>
<protein>
    <recommendedName>
        <fullName evidence="1">BTB domain-containing protein</fullName>
    </recommendedName>
</protein>
<reference evidence="3" key="2">
    <citation type="submission" date="2015-01" db="EMBL/GenBank/DDBJ databases">
        <title>Evolutionary Origins and Diversification of the Mycorrhizal Mutualists.</title>
        <authorList>
            <consortium name="DOE Joint Genome Institute"/>
            <consortium name="Mycorrhizal Genomics Consortium"/>
            <person name="Kohler A."/>
            <person name="Kuo A."/>
            <person name="Nagy L.G."/>
            <person name="Floudas D."/>
            <person name="Copeland A."/>
            <person name="Barry K.W."/>
            <person name="Cichocki N."/>
            <person name="Veneault-Fourrey C."/>
            <person name="LaButti K."/>
            <person name="Lindquist E.A."/>
            <person name="Lipzen A."/>
            <person name="Lundell T."/>
            <person name="Morin E."/>
            <person name="Murat C."/>
            <person name="Riley R."/>
            <person name="Ohm R."/>
            <person name="Sun H."/>
            <person name="Tunlid A."/>
            <person name="Henrissat B."/>
            <person name="Grigoriev I.V."/>
            <person name="Hibbett D.S."/>
            <person name="Martin F."/>
        </authorList>
    </citation>
    <scope>NUCLEOTIDE SEQUENCE [LARGE SCALE GENOMIC DNA]</scope>
    <source>
        <strain evidence="3">LaAM-08-1</strain>
    </source>
</reference>
<dbReference type="InterPro" id="IPR011333">
    <property type="entry name" value="SKP1/BTB/POZ_sf"/>
</dbReference>
<dbReference type="AlphaFoldDB" id="A0A0C9XD62"/>
<gene>
    <name evidence="2" type="ORF">K443DRAFT_677286</name>
</gene>
<dbReference type="Proteomes" id="UP000054477">
    <property type="component" value="Unassembled WGS sequence"/>
</dbReference>
<reference evidence="2 3" key="1">
    <citation type="submission" date="2014-04" db="EMBL/GenBank/DDBJ databases">
        <authorList>
            <consortium name="DOE Joint Genome Institute"/>
            <person name="Kuo A."/>
            <person name="Kohler A."/>
            <person name="Nagy L.G."/>
            <person name="Floudas D."/>
            <person name="Copeland A."/>
            <person name="Barry K.W."/>
            <person name="Cichocki N."/>
            <person name="Veneault-Fourrey C."/>
            <person name="LaButti K."/>
            <person name="Lindquist E.A."/>
            <person name="Lipzen A."/>
            <person name="Lundell T."/>
            <person name="Morin E."/>
            <person name="Murat C."/>
            <person name="Sun H."/>
            <person name="Tunlid A."/>
            <person name="Henrissat B."/>
            <person name="Grigoriev I.V."/>
            <person name="Hibbett D.S."/>
            <person name="Martin F."/>
            <person name="Nordberg H.P."/>
            <person name="Cantor M.N."/>
            <person name="Hua S.X."/>
        </authorList>
    </citation>
    <scope>NUCLEOTIDE SEQUENCE [LARGE SCALE GENOMIC DNA]</scope>
    <source>
        <strain evidence="2 3">LaAM-08-1</strain>
    </source>
</reference>
<dbReference type="PROSITE" id="PS50097">
    <property type="entry name" value="BTB"/>
    <property type="match status" value="1"/>
</dbReference>